<accession>A0A6M0Q4S1</accession>
<protein>
    <submittedName>
        <fullName evidence="2">DUF2651 domain-containing protein</fullName>
    </submittedName>
</protein>
<reference evidence="2 3" key="1">
    <citation type="submission" date="2020-02" db="EMBL/GenBank/DDBJ databases">
        <title>Bacillus aquiflavi sp. nov., isolated from yellow water of strong flavor Chinese baijiu in Yibin region of China.</title>
        <authorList>
            <person name="Xie J."/>
        </authorList>
    </citation>
    <scope>NUCLEOTIDE SEQUENCE [LARGE SCALE GENOMIC DNA]</scope>
    <source>
        <strain evidence="2 3">SA4</strain>
    </source>
</reference>
<feature type="transmembrane region" description="Helical" evidence="1">
    <location>
        <begin position="29"/>
        <end position="47"/>
    </location>
</feature>
<dbReference type="Pfam" id="PF10852">
    <property type="entry name" value="DUF2651"/>
    <property type="match status" value="1"/>
</dbReference>
<keyword evidence="1" id="KW-1133">Transmembrane helix</keyword>
<evidence type="ECO:0000313" key="3">
    <source>
        <dbReference type="Proteomes" id="UP000481043"/>
    </source>
</evidence>
<comment type="caution">
    <text evidence="2">The sequence shown here is derived from an EMBL/GenBank/DDBJ whole genome shotgun (WGS) entry which is preliminary data.</text>
</comment>
<dbReference type="RefSeq" id="WP_163178836.1">
    <property type="nucleotide sequence ID" value="NZ_JAAIWM010000002.1"/>
</dbReference>
<feature type="transmembrane region" description="Helical" evidence="1">
    <location>
        <begin position="53"/>
        <end position="72"/>
    </location>
</feature>
<gene>
    <name evidence="2" type="ORF">G4D63_06425</name>
</gene>
<proteinExistence type="predicted"/>
<organism evidence="2 3">
    <name type="scientific">Bacillus mesophilus</name>
    <dbReference type="NCBI Taxonomy" id="1808955"/>
    <lineage>
        <taxon>Bacteria</taxon>
        <taxon>Bacillati</taxon>
        <taxon>Bacillota</taxon>
        <taxon>Bacilli</taxon>
        <taxon>Bacillales</taxon>
        <taxon>Bacillaceae</taxon>
        <taxon>Bacillus</taxon>
    </lineage>
</organism>
<dbReference type="EMBL" id="JAAIWM010000002">
    <property type="protein sequence ID" value="NEY71377.1"/>
    <property type="molecule type" value="Genomic_DNA"/>
</dbReference>
<dbReference type="InterPro" id="IPR020258">
    <property type="entry name" value="Uncharacterised_YbeF"/>
</dbReference>
<evidence type="ECO:0000313" key="2">
    <source>
        <dbReference type="EMBL" id="NEY71377.1"/>
    </source>
</evidence>
<feature type="transmembrane region" description="Helical" evidence="1">
    <location>
        <begin position="6"/>
        <end position="24"/>
    </location>
</feature>
<evidence type="ECO:0000256" key="1">
    <source>
        <dbReference type="SAM" id="Phobius"/>
    </source>
</evidence>
<keyword evidence="1" id="KW-0812">Transmembrane</keyword>
<keyword evidence="3" id="KW-1185">Reference proteome</keyword>
<dbReference type="AlphaFoldDB" id="A0A6M0Q4S1"/>
<name>A0A6M0Q4S1_9BACI</name>
<dbReference type="Proteomes" id="UP000481043">
    <property type="component" value="Unassembled WGS sequence"/>
</dbReference>
<sequence>MAFLMVIFIFPFIVLLASIIGFLLVKSWFVIPVLTFIIFTILTFTAFNESFFGWAVAYTIFSVIVSLIMKLIKQ</sequence>
<keyword evidence="1" id="KW-0472">Membrane</keyword>